<evidence type="ECO:0000313" key="2">
    <source>
        <dbReference type="EMBL" id="QCP14498.1"/>
    </source>
</evidence>
<gene>
    <name evidence="2" type="ORF">FCL38_04470</name>
</gene>
<sequence>MDLGVAFGITDVGIVRTANQDNFHISPELGLLAVADGMGGHAGGEIASAEAIEQLCGFIAAARGQGPVLGADGDTTIPVFRASAFDPSSTDPDATWTDATMKAMITLHDAVEFANARLYAANVARHQADGMGMGTTLTGMWQPAPHGPVFIFHVGDSRLYCWRGGALRQLTRDQTLYQQALDLGAPEPLPPRNLLLQALGPTATVRPELLTRAVAPGDVYLLCSDGLYGDSDPAAIAAILADARDDNLDACCAALVDLARRDGGRDNITALLLRCRA</sequence>
<evidence type="ECO:0000259" key="1">
    <source>
        <dbReference type="PROSITE" id="PS51746"/>
    </source>
</evidence>
<dbReference type="Proteomes" id="UP000298763">
    <property type="component" value="Chromosome"/>
</dbReference>
<dbReference type="InterPro" id="IPR036457">
    <property type="entry name" value="PPM-type-like_dom_sf"/>
</dbReference>
<reference evidence="2 3" key="1">
    <citation type="submission" date="2019-05" db="EMBL/GenBank/DDBJ databases">
        <title>Draft Genome Sequences of Six Type Strains of the Genus Massilia.</title>
        <authorList>
            <person name="Miess H."/>
            <person name="Frediansyhah A."/>
            <person name="Gross H."/>
        </authorList>
    </citation>
    <scope>NUCLEOTIDE SEQUENCE [LARGE SCALE GENOMIC DNA]</scope>
    <source>
        <strain evidence="2 3">DSMZ 26121</strain>
    </source>
</reference>
<dbReference type="PROSITE" id="PS51746">
    <property type="entry name" value="PPM_2"/>
    <property type="match status" value="1"/>
</dbReference>
<accession>A0ABX5UU28</accession>
<dbReference type="InterPro" id="IPR001932">
    <property type="entry name" value="PPM-type_phosphatase-like_dom"/>
</dbReference>
<keyword evidence="3" id="KW-1185">Reference proteome</keyword>
<dbReference type="EMBL" id="CP040017">
    <property type="protein sequence ID" value="QCP14498.1"/>
    <property type="molecule type" value="Genomic_DNA"/>
</dbReference>
<dbReference type="Gene3D" id="3.60.40.10">
    <property type="entry name" value="PPM-type phosphatase domain"/>
    <property type="match status" value="1"/>
</dbReference>
<dbReference type="SMART" id="SM00331">
    <property type="entry name" value="PP2C_SIG"/>
    <property type="match status" value="1"/>
</dbReference>
<protein>
    <submittedName>
        <fullName evidence="2">Serine/threonine-protein phosphatase</fullName>
    </submittedName>
</protein>
<evidence type="ECO:0000313" key="3">
    <source>
        <dbReference type="Proteomes" id="UP000298763"/>
    </source>
</evidence>
<organism evidence="2 3">
    <name type="scientific">Pseudoduganella umbonata</name>
    <dbReference type="NCBI Taxonomy" id="864828"/>
    <lineage>
        <taxon>Bacteria</taxon>
        <taxon>Pseudomonadati</taxon>
        <taxon>Pseudomonadota</taxon>
        <taxon>Betaproteobacteria</taxon>
        <taxon>Burkholderiales</taxon>
        <taxon>Oxalobacteraceae</taxon>
        <taxon>Telluria group</taxon>
        <taxon>Pseudoduganella</taxon>
    </lineage>
</organism>
<feature type="domain" description="PPM-type phosphatase" evidence="1">
    <location>
        <begin position="6"/>
        <end position="275"/>
    </location>
</feature>
<dbReference type="SMART" id="SM00332">
    <property type="entry name" value="PP2Cc"/>
    <property type="match status" value="1"/>
</dbReference>
<dbReference type="SUPFAM" id="SSF81606">
    <property type="entry name" value="PP2C-like"/>
    <property type="match status" value="1"/>
</dbReference>
<dbReference type="CDD" id="cd00143">
    <property type="entry name" value="PP2Cc"/>
    <property type="match status" value="1"/>
</dbReference>
<proteinExistence type="predicted"/>
<name>A0ABX5UU28_9BURK</name>
<dbReference type="Pfam" id="PF13672">
    <property type="entry name" value="PP2C_2"/>
    <property type="match status" value="1"/>
</dbReference>